<dbReference type="Gene3D" id="3.30.70.2340">
    <property type="entry name" value="Uncharacterised protein PF12112 family, DUF3579"/>
    <property type="match status" value="1"/>
</dbReference>
<dbReference type="EMBL" id="SNVI01000002">
    <property type="protein sequence ID" value="TFE42289.1"/>
    <property type="molecule type" value="Genomic_DNA"/>
</dbReference>
<dbReference type="Proteomes" id="UP000297385">
    <property type="component" value="Unassembled WGS sequence"/>
</dbReference>
<proteinExistence type="predicted"/>
<dbReference type="InterPro" id="IPR021969">
    <property type="entry name" value="DUF3579"/>
</dbReference>
<comment type="caution">
    <text evidence="1">The sequence shown here is derived from an EMBL/GenBank/DDBJ whole genome shotgun (WGS) entry which is preliminary data.</text>
</comment>
<accession>A0A4Y8MXY8</accession>
<dbReference type="Pfam" id="PF12112">
    <property type="entry name" value="DUF3579"/>
    <property type="match status" value="1"/>
</dbReference>
<evidence type="ECO:0000313" key="1">
    <source>
        <dbReference type="EMBL" id="TFE42289.1"/>
    </source>
</evidence>
<reference evidence="1 2" key="1">
    <citation type="submission" date="2019-03" db="EMBL/GenBank/DDBJ databases">
        <title>Complete Genome Sequence of Paraburkholderia dipogonis ICMP 19430T, a Nitrogen-fixing Symbiont of the South African Invasive Legume Dipogon lignosus in New Zealand.</title>
        <authorList>
            <person name="De Meyer S.E."/>
        </authorList>
    </citation>
    <scope>NUCLEOTIDE SEQUENCE [LARGE SCALE GENOMIC DNA]</scope>
    <source>
        <strain evidence="1 2">ICMP 19430</strain>
    </source>
</reference>
<gene>
    <name evidence="1" type="ORF">E2553_27290</name>
</gene>
<dbReference type="RefSeq" id="WP_134465546.1">
    <property type="nucleotide sequence ID" value="NZ_JBHMFL010000146.1"/>
</dbReference>
<protein>
    <submittedName>
        <fullName evidence="1">DUF3579 domain-containing protein</fullName>
    </submittedName>
</protein>
<name>A0A4Y8MXY8_9BURK</name>
<dbReference type="AlphaFoldDB" id="A0A4Y8MXY8"/>
<dbReference type="GeneID" id="97306657"/>
<organism evidence="1 2">
    <name type="scientific">Paraburkholderia dipogonis</name>
    <dbReference type="NCBI Taxonomy" id="1211383"/>
    <lineage>
        <taxon>Bacteria</taxon>
        <taxon>Pseudomonadati</taxon>
        <taxon>Pseudomonadota</taxon>
        <taxon>Betaproteobacteria</taxon>
        <taxon>Burkholderiales</taxon>
        <taxon>Burkholderiaceae</taxon>
        <taxon>Paraburkholderia</taxon>
    </lineage>
</organism>
<evidence type="ECO:0000313" key="2">
    <source>
        <dbReference type="Proteomes" id="UP000297385"/>
    </source>
</evidence>
<sequence length="120" mass="13593">MTDDGIHHYVIRGVTSQHKLFRPGDWAERLTGVITLFVGERAPGIHITCTRFAMPVVEHDVKCLRVAHELQRVCPDAFDFVMRFARDNDLAVETCRVHATPTKVRSTARPDGFTKQGTMM</sequence>